<proteinExistence type="predicted"/>
<protein>
    <recommendedName>
        <fullName evidence="1">DUF58 domain-containing protein</fullName>
    </recommendedName>
</protein>
<name>A0ABY0VAV3_9ACTO</name>
<evidence type="ECO:0000259" key="1">
    <source>
        <dbReference type="Pfam" id="PF01882"/>
    </source>
</evidence>
<dbReference type="Proteomes" id="UP000198976">
    <property type="component" value="Chromosome I"/>
</dbReference>
<accession>A0ABY0VAV3</accession>
<gene>
    <name evidence="2" type="ORF">SAMN04489714_1828</name>
</gene>
<dbReference type="EMBL" id="LT629792">
    <property type="protein sequence ID" value="SDU04596.1"/>
    <property type="molecule type" value="Genomic_DNA"/>
</dbReference>
<organism evidence="2 3">
    <name type="scientific">Schaalia radingae</name>
    <dbReference type="NCBI Taxonomy" id="131110"/>
    <lineage>
        <taxon>Bacteria</taxon>
        <taxon>Bacillati</taxon>
        <taxon>Actinomycetota</taxon>
        <taxon>Actinomycetes</taxon>
        <taxon>Actinomycetales</taxon>
        <taxon>Actinomycetaceae</taxon>
        <taxon>Schaalia</taxon>
    </lineage>
</organism>
<dbReference type="Gene3D" id="3.40.50.410">
    <property type="entry name" value="von Willebrand factor, type A domain"/>
    <property type="match status" value="1"/>
</dbReference>
<feature type="domain" description="DUF58" evidence="1">
    <location>
        <begin position="49"/>
        <end position="247"/>
    </location>
</feature>
<keyword evidence="3" id="KW-1185">Reference proteome</keyword>
<sequence>MASGTSRGTLQAIGTRVELPVMRRLLSVMEGRHSSERTGRGMEFRDMAVYQRGDDVKDIDWKATARAGEPIVKRREATANVQMMLVVDAGRSMGALAPSGESKNEVALEACRIVAWLASMRGDQVGMVAGDSRRLRHVPARSGNQHAEMILRQLKANIDLTAPPSDMHRLLTRAFAATRRRSLIVIVTDETRPQLSDEQALKRLTVRHRVIVMQVGDMLAASLPKGTEVIDVNAGQLPEFVIGDKKLAEQAAIVAHQRKQAVSEMLARVGVTQVSMDSVAAVPGALVTALERSGRAH</sequence>
<dbReference type="Pfam" id="PF01882">
    <property type="entry name" value="DUF58"/>
    <property type="match status" value="1"/>
</dbReference>
<dbReference type="SUPFAM" id="SSF53300">
    <property type="entry name" value="vWA-like"/>
    <property type="match status" value="1"/>
</dbReference>
<evidence type="ECO:0000313" key="2">
    <source>
        <dbReference type="EMBL" id="SDU04596.1"/>
    </source>
</evidence>
<evidence type="ECO:0000313" key="3">
    <source>
        <dbReference type="Proteomes" id="UP000198976"/>
    </source>
</evidence>
<dbReference type="InterPro" id="IPR002881">
    <property type="entry name" value="DUF58"/>
</dbReference>
<dbReference type="PANTHER" id="PTHR33608">
    <property type="entry name" value="BLL2464 PROTEIN"/>
    <property type="match status" value="1"/>
</dbReference>
<reference evidence="2 3" key="1">
    <citation type="submission" date="2016-10" db="EMBL/GenBank/DDBJ databases">
        <authorList>
            <person name="Varghese N."/>
            <person name="Submissions S."/>
        </authorList>
    </citation>
    <scope>NUCLEOTIDE SEQUENCE [LARGE SCALE GENOMIC DNA]</scope>
    <source>
        <strain evidence="2 3">DSM 9169</strain>
    </source>
</reference>
<dbReference type="PANTHER" id="PTHR33608:SF3">
    <property type="entry name" value="SLR2013 PROTEIN"/>
    <property type="match status" value="1"/>
</dbReference>
<dbReference type="InterPro" id="IPR036465">
    <property type="entry name" value="vWFA_dom_sf"/>
</dbReference>
<dbReference type="RefSeq" id="WP_070727780.1">
    <property type="nucleotide sequence ID" value="NZ_LT629792.1"/>
</dbReference>